<evidence type="ECO:0000313" key="4">
    <source>
        <dbReference type="EMBL" id="OEJ88527.1"/>
    </source>
</evidence>
<protein>
    <submittedName>
        <fullName evidence="4">NADPH-dependent 1-acyldihydroxyacetone phosphate reductase</fullName>
    </submittedName>
</protein>
<comment type="caution">
    <text evidence="4">The sequence shown here is derived from an EMBL/GenBank/DDBJ whole genome shotgun (WGS) entry which is preliminary data.</text>
</comment>
<dbReference type="GO" id="GO:0004806">
    <property type="term" value="F:triacylglycerol lipase activity"/>
    <property type="evidence" value="ECO:0007669"/>
    <property type="project" value="TreeGrafter"/>
</dbReference>
<dbReference type="PANTHER" id="PTHR44169:SF6">
    <property type="entry name" value="NADPH-DEPENDENT 1-ACYLDIHYDROXYACETONE PHOSPHATE REDUCTASE"/>
    <property type="match status" value="1"/>
</dbReference>
<dbReference type="InterPro" id="IPR020904">
    <property type="entry name" value="Sc_DH/Rdtase_CS"/>
</dbReference>
<dbReference type="Pfam" id="PF00106">
    <property type="entry name" value="adh_short"/>
    <property type="match status" value="1"/>
</dbReference>
<dbReference type="Gene3D" id="3.40.50.720">
    <property type="entry name" value="NAD(P)-binding Rossmann-like Domain"/>
    <property type="match status" value="1"/>
</dbReference>
<dbReference type="FunCoup" id="A0A1E5RNR0">
    <property type="interactions" value="252"/>
</dbReference>
<dbReference type="GO" id="GO:0005783">
    <property type="term" value="C:endoplasmic reticulum"/>
    <property type="evidence" value="ECO:0007669"/>
    <property type="project" value="TreeGrafter"/>
</dbReference>
<proteinExistence type="inferred from homology"/>
<dbReference type="GO" id="GO:0005811">
    <property type="term" value="C:lipid droplet"/>
    <property type="evidence" value="ECO:0007669"/>
    <property type="project" value="TreeGrafter"/>
</dbReference>
<dbReference type="GO" id="GO:0006654">
    <property type="term" value="P:phosphatidic acid biosynthetic process"/>
    <property type="evidence" value="ECO:0007669"/>
    <property type="project" value="TreeGrafter"/>
</dbReference>
<reference evidence="5" key="1">
    <citation type="journal article" date="2016" name="Genome Announc.">
        <title>Genome sequences of three species of Hanseniaspora isolated from spontaneous wine fermentations.</title>
        <authorList>
            <person name="Sternes P.R."/>
            <person name="Lee D."/>
            <person name="Kutyna D.R."/>
            <person name="Borneman A.R."/>
        </authorList>
    </citation>
    <scope>NUCLEOTIDE SEQUENCE [LARGE SCALE GENOMIC DNA]</scope>
    <source>
        <strain evidence="5">AWRI3579</strain>
    </source>
</reference>
<keyword evidence="3" id="KW-0560">Oxidoreductase</keyword>
<keyword evidence="5" id="KW-1185">Reference proteome</keyword>
<dbReference type="InterPro" id="IPR002347">
    <property type="entry name" value="SDR_fam"/>
</dbReference>
<dbReference type="GO" id="GO:0000140">
    <property type="term" value="F:acylglycerone-phosphate reductase (NADP+) activity"/>
    <property type="evidence" value="ECO:0007669"/>
    <property type="project" value="TreeGrafter"/>
</dbReference>
<dbReference type="OrthoDB" id="2102561at2759"/>
<dbReference type="PRINTS" id="PR00081">
    <property type="entry name" value="GDHRDH"/>
</dbReference>
<dbReference type="EMBL" id="LPNM01000005">
    <property type="protein sequence ID" value="OEJ88527.1"/>
    <property type="molecule type" value="Genomic_DNA"/>
</dbReference>
<keyword evidence="2" id="KW-0521">NADP</keyword>
<evidence type="ECO:0000256" key="1">
    <source>
        <dbReference type="ARBA" id="ARBA00006484"/>
    </source>
</evidence>
<evidence type="ECO:0000256" key="3">
    <source>
        <dbReference type="ARBA" id="ARBA00023002"/>
    </source>
</evidence>
<dbReference type="STRING" id="56408.A0A1E5RNR0"/>
<dbReference type="Proteomes" id="UP000095728">
    <property type="component" value="Unassembled WGS sequence"/>
</dbReference>
<evidence type="ECO:0000313" key="5">
    <source>
        <dbReference type="Proteomes" id="UP000095728"/>
    </source>
</evidence>
<evidence type="ECO:0000256" key="2">
    <source>
        <dbReference type="ARBA" id="ARBA00022857"/>
    </source>
</evidence>
<name>A0A1E5RNR0_9ASCO</name>
<dbReference type="SUPFAM" id="SSF51735">
    <property type="entry name" value="NAD(P)-binding Rossmann-fold domains"/>
    <property type="match status" value="1"/>
</dbReference>
<dbReference type="GO" id="GO:0019433">
    <property type="term" value="P:triglyceride catabolic process"/>
    <property type="evidence" value="ECO:0007669"/>
    <property type="project" value="TreeGrafter"/>
</dbReference>
<dbReference type="PANTHER" id="PTHR44169">
    <property type="entry name" value="NADPH-DEPENDENT 1-ACYLDIHYDROXYACETONE PHOSPHATE REDUCTASE"/>
    <property type="match status" value="1"/>
</dbReference>
<dbReference type="InParanoid" id="A0A1E5RNR0"/>
<comment type="similarity">
    <text evidence="1">Belongs to the short-chain dehydrogenases/reductases (SDR) family.</text>
</comment>
<gene>
    <name evidence="4" type="ORF">AWRI3579_g804</name>
</gene>
<dbReference type="PROSITE" id="PS00061">
    <property type="entry name" value="ADH_SHORT"/>
    <property type="match status" value="1"/>
</dbReference>
<dbReference type="AlphaFoldDB" id="A0A1E5RNR0"/>
<accession>A0A1E5RNR0</accession>
<organism evidence="4 5">
    <name type="scientific">Hanseniaspora osmophila</name>
    <dbReference type="NCBI Taxonomy" id="56408"/>
    <lineage>
        <taxon>Eukaryota</taxon>
        <taxon>Fungi</taxon>
        <taxon>Dikarya</taxon>
        <taxon>Ascomycota</taxon>
        <taxon>Saccharomycotina</taxon>
        <taxon>Saccharomycetes</taxon>
        <taxon>Saccharomycodales</taxon>
        <taxon>Saccharomycodaceae</taxon>
        <taxon>Hanseniaspora</taxon>
    </lineage>
</organism>
<dbReference type="InterPro" id="IPR036291">
    <property type="entry name" value="NAD(P)-bd_dom_sf"/>
</dbReference>
<sequence>MQTPTRTKVALITGASSGIGYELTQQLVSKLHYQVYAAARRVGPLEELQAKLGADKVIPVQLDVCDSSSIEKLKQKLMEELPERKLDLLYNNAGQSCTFPALDVTSDNIEAVFRVNVFGPMNLTRELSPFLINAATKGNVPVIAFTGSLAGTSPFPFASVYAATKAAVHQYARVLHLEMKPFGVKVLNVITGGVHTDIADKRSLPATSIYNFKEGLEAFKYRQEMSKNNHPEEPKDYCSEIIKDIAALQNSSRDPVDVYRGTKALFMRIVMMLVPYYVLEMAFMRKFKLNPAFNAVKARKREDAAEEKIEEKEKND</sequence>